<evidence type="ECO:0000256" key="3">
    <source>
        <dbReference type="ARBA" id="ARBA00023125"/>
    </source>
</evidence>
<dbReference type="InterPro" id="IPR044278">
    <property type="entry name" value="BHLH95-like"/>
</dbReference>
<gene>
    <name evidence="9" type="ORF">VNO80_23400</name>
</gene>
<accession>A0AAN9M6J0</accession>
<dbReference type="PROSITE" id="PS50888">
    <property type="entry name" value="BHLH"/>
    <property type="match status" value="1"/>
</dbReference>
<dbReference type="Gene3D" id="4.10.280.10">
    <property type="entry name" value="Helix-loop-helix DNA-binding domain"/>
    <property type="match status" value="1"/>
</dbReference>
<feature type="region of interest" description="Disordered" evidence="7">
    <location>
        <begin position="23"/>
        <end position="82"/>
    </location>
</feature>
<dbReference type="InterPro" id="IPR036638">
    <property type="entry name" value="HLH_DNA-bd_sf"/>
</dbReference>
<comment type="caution">
    <text evidence="9">The sequence shown here is derived from an EMBL/GenBank/DDBJ whole genome shotgun (WGS) entry which is preliminary data.</text>
</comment>
<protein>
    <recommendedName>
        <fullName evidence="8">BHLH domain-containing protein</fullName>
    </recommendedName>
</protein>
<keyword evidence="10" id="KW-1185">Reference proteome</keyword>
<dbReference type="GO" id="GO:0046983">
    <property type="term" value="F:protein dimerization activity"/>
    <property type="evidence" value="ECO:0007669"/>
    <property type="project" value="InterPro"/>
</dbReference>
<dbReference type="AlphaFoldDB" id="A0AAN9M6J0"/>
<dbReference type="CDD" id="cd11393">
    <property type="entry name" value="bHLH_AtbHLH_like"/>
    <property type="match status" value="1"/>
</dbReference>
<dbReference type="Pfam" id="PF00010">
    <property type="entry name" value="HLH"/>
    <property type="match status" value="1"/>
</dbReference>
<keyword evidence="2" id="KW-0805">Transcription regulation</keyword>
<feature type="compositionally biased region" description="Basic and acidic residues" evidence="7">
    <location>
        <begin position="71"/>
        <end position="82"/>
    </location>
</feature>
<evidence type="ECO:0000256" key="5">
    <source>
        <dbReference type="ARBA" id="ARBA00023242"/>
    </source>
</evidence>
<keyword evidence="4" id="KW-0804">Transcription</keyword>
<name>A0AAN9M6J0_PHACN</name>
<dbReference type="GO" id="GO:0003677">
    <property type="term" value="F:DNA binding"/>
    <property type="evidence" value="ECO:0007669"/>
    <property type="project" value="UniProtKB-KW"/>
</dbReference>
<evidence type="ECO:0000259" key="8">
    <source>
        <dbReference type="PROSITE" id="PS50888"/>
    </source>
</evidence>
<dbReference type="GO" id="GO:0009960">
    <property type="term" value="P:endosperm development"/>
    <property type="evidence" value="ECO:0007669"/>
    <property type="project" value="InterPro"/>
</dbReference>
<evidence type="ECO:0000256" key="2">
    <source>
        <dbReference type="ARBA" id="ARBA00023015"/>
    </source>
</evidence>
<dbReference type="EMBL" id="JAYMYR010000008">
    <property type="protein sequence ID" value="KAK7348747.1"/>
    <property type="molecule type" value="Genomic_DNA"/>
</dbReference>
<dbReference type="SUPFAM" id="SSF47459">
    <property type="entry name" value="HLH, helix-loop-helix DNA-binding domain"/>
    <property type="match status" value="1"/>
</dbReference>
<dbReference type="PANTHER" id="PTHR46772:SF8">
    <property type="entry name" value="TRANSCRIPTION FACTOR BHLH95"/>
    <property type="match status" value="1"/>
</dbReference>
<evidence type="ECO:0000256" key="7">
    <source>
        <dbReference type="SAM" id="MobiDB-lite"/>
    </source>
</evidence>
<keyword evidence="5" id="KW-0539">Nucleus</keyword>
<reference evidence="9 10" key="1">
    <citation type="submission" date="2024-01" db="EMBL/GenBank/DDBJ databases">
        <title>The genomes of 5 underutilized Papilionoideae crops provide insights into root nodulation and disease resistanc.</title>
        <authorList>
            <person name="Jiang F."/>
        </authorList>
    </citation>
    <scope>NUCLEOTIDE SEQUENCE [LARGE SCALE GENOMIC DNA]</scope>
    <source>
        <strain evidence="9">JINMINGXINNONG_FW02</strain>
        <tissue evidence="9">Leaves</tissue>
    </source>
</reference>
<feature type="coiled-coil region" evidence="6">
    <location>
        <begin position="119"/>
        <end position="146"/>
    </location>
</feature>
<evidence type="ECO:0000256" key="6">
    <source>
        <dbReference type="SAM" id="Coils"/>
    </source>
</evidence>
<dbReference type="InterPro" id="IPR045239">
    <property type="entry name" value="bHLH95_bHLH"/>
</dbReference>
<evidence type="ECO:0000256" key="1">
    <source>
        <dbReference type="ARBA" id="ARBA00004123"/>
    </source>
</evidence>
<sequence length="278" mass="31472">MVLFSEDEGLHDMNFLWENHWWDPSDSDNSRETIGNTKSEKQKNEKDEGVMKKKKKKRNHRELNKVTSAEGKGEKSRESDHEMHIWTERERRKKMKNMFTTLHALLPHLPSKADKSTVVDEAVSYIKNLERTLEKLEKQKEERLQCGSTFMTAQGLSSNYNFSNAIMGTSSNALLLPAQQPVAFHKTWASSNIVLNVCGDEAQFCICAAHKPGLMSSVAFVLDKYNIELLSAHVSCIGNGNAIMIQAHGKRASHQILDANSVEEIYRQAAGEILLWIA</sequence>
<feature type="compositionally biased region" description="Basic and acidic residues" evidence="7">
    <location>
        <begin position="38"/>
        <end position="51"/>
    </location>
</feature>
<dbReference type="SMART" id="SM00353">
    <property type="entry name" value="HLH"/>
    <property type="match status" value="1"/>
</dbReference>
<dbReference type="InterPro" id="IPR011598">
    <property type="entry name" value="bHLH_dom"/>
</dbReference>
<keyword evidence="3" id="KW-0238">DNA-binding</keyword>
<comment type="subcellular location">
    <subcellularLocation>
        <location evidence="1">Nucleus</location>
    </subcellularLocation>
</comment>
<evidence type="ECO:0000313" key="10">
    <source>
        <dbReference type="Proteomes" id="UP001374584"/>
    </source>
</evidence>
<proteinExistence type="predicted"/>
<organism evidence="9 10">
    <name type="scientific">Phaseolus coccineus</name>
    <name type="common">Scarlet runner bean</name>
    <name type="synonym">Phaseolus multiflorus</name>
    <dbReference type="NCBI Taxonomy" id="3886"/>
    <lineage>
        <taxon>Eukaryota</taxon>
        <taxon>Viridiplantae</taxon>
        <taxon>Streptophyta</taxon>
        <taxon>Embryophyta</taxon>
        <taxon>Tracheophyta</taxon>
        <taxon>Spermatophyta</taxon>
        <taxon>Magnoliopsida</taxon>
        <taxon>eudicotyledons</taxon>
        <taxon>Gunneridae</taxon>
        <taxon>Pentapetalae</taxon>
        <taxon>rosids</taxon>
        <taxon>fabids</taxon>
        <taxon>Fabales</taxon>
        <taxon>Fabaceae</taxon>
        <taxon>Papilionoideae</taxon>
        <taxon>50 kb inversion clade</taxon>
        <taxon>NPAAA clade</taxon>
        <taxon>indigoferoid/millettioid clade</taxon>
        <taxon>Phaseoleae</taxon>
        <taxon>Phaseolus</taxon>
    </lineage>
</organism>
<dbReference type="PANTHER" id="PTHR46772">
    <property type="entry name" value="BHLH DOMAIN-CONTAINING PROTEIN"/>
    <property type="match status" value="1"/>
</dbReference>
<evidence type="ECO:0000256" key="4">
    <source>
        <dbReference type="ARBA" id="ARBA00023163"/>
    </source>
</evidence>
<dbReference type="GO" id="GO:0005634">
    <property type="term" value="C:nucleus"/>
    <property type="evidence" value="ECO:0007669"/>
    <property type="project" value="UniProtKB-SubCell"/>
</dbReference>
<dbReference type="GO" id="GO:0003700">
    <property type="term" value="F:DNA-binding transcription factor activity"/>
    <property type="evidence" value="ECO:0007669"/>
    <property type="project" value="InterPro"/>
</dbReference>
<keyword evidence="6" id="KW-0175">Coiled coil</keyword>
<evidence type="ECO:0000313" key="9">
    <source>
        <dbReference type="EMBL" id="KAK7348747.1"/>
    </source>
</evidence>
<dbReference type="Proteomes" id="UP001374584">
    <property type="component" value="Unassembled WGS sequence"/>
</dbReference>
<feature type="domain" description="BHLH" evidence="8">
    <location>
        <begin position="79"/>
        <end position="129"/>
    </location>
</feature>